<evidence type="ECO:0000313" key="2">
    <source>
        <dbReference type="Proteomes" id="UP000033514"/>
    </source>
</evidence>
<accession>A0A0F5L692</accession>
<protein>
    <submittedName>
        <fullName evidence="1">Uncharacterized protein</fullName>
    </submittedName>
</protein>
<dbReference type="Proteomes" id="UP000033514">
    <property type="component" value="Unassembled WGS sequence"/>
</dbReference>
<gene>
    <name evidence="1" type="ORF">VW35_14640</name>
</gene>
<dbReference type="PATRIC" id="fig|361041.3.peg.2318"/>
<organism evidence="1 2">
    <name type="scientific">Devosia soli</name>
    <dbReference type="NCBI Taxonomy" id="361041"/>
    <lineage>
        <taxon>Bacteria</taxon>
        <taxon>Pseudomonadati</taxon>
        <taxon>Pseudomonadota</taxon>
        <taxon>Alphaproteobacteria</taxon>
        <taxon>Hyphomicrobiales</taxon>
        <taxon>Devosiaceae</taxon>
        <taxon>Devosia</taxon>
    </lineage>
</organism>
<reference evidence="1 2" key="1">
    <citation type="submission" date="2015-03" db="EMBL/GenBank/DDBJ databases">
        <authorList>
            <person name="Hassan Y.I."/>
            <person name="Lepp D."/>
            <person name="Zhou T."/>
        </authorList>
    </citation>
    <scope>NUCLEOTIDE SEQUENCE [LARGE SCALE GENOMIC DNA]</scope>
    <source>
        <strain evidence="1 2">GH2-10</strain>
    </source>
</reference>
<dbReference type="AlphaFoldDB" id="A0A0F5L692"/>
<name>A0A0F5L692_9HYPH</name>
<keyword evidence="2" id="KW-1185">Reference proteome</keyword>
<sequence>MPYRLSRRMSSTGSTPERGTMSVLDQIYEAAFVPDQWPDVLGRIAELSSSYSGALLIIDPKLPPMFASTPNIADSLAEFAKTPHWYTNAPAHRLRKLGYPGGSDSQIFSANMHTVKASLKYHF</sequence>
<evidence type="ECO:0000313" key="1">
    <source>
        <dbReference type="EMBL" id="KKB77878.1"/>
    </source>
</evidence>
<proteinExistence type="predicted"/>
<dbReference type="EMBL" id="LAJG01000024">
    <property type="protein sequence ID" value="KKB77878.1"/>
    <property type="molecule type" value="Genomic_DNA"/>
</dbReference>
<dbReference type="STRING" id="361041.VW35_14640"/>
<comment type="caution">
    <text evidence="1">The sequence shown here is derived from an EMBL/GenBank/DDBJ whole genome shotgun (WGS) entry which is preliminary data.</text>
</comment>